<dbReference type="EMBL" id="MFID01000012">
    <property type="protein sequence ID" value="OGF81367.1"/>
    <property type="molecule type" value="Genomic_DNA"/>
</dbReference>
<gene>
    <name evidence="1" type="ORF">A2930_00635</name>
</gene>
<reference evidence="1 2" key="1">
    <citation type="journal article" date="2016" name="Nat. Commun.">
        <title>Thousands of microbial genomes shed light on interconnected biogeochemical processes in an aquifer system.</title>
        <authorList>
            <person name="Anantharaman K."/>
            <person name="Brown C.T."/>
            <person name="Hug L.A."/>
            <person name="Sharon I."/>
            <person name="Castelle C.J."/>
            <person name="Probst A.J."/>
            <person name="Thomas B.C."/>
            <person name="Singh A."/>
            <person name="Wilkins M.J."/>
            <person name="Karaoz U."/>
            <person name="Brodie E.L."/>
            <person name="Williams K.H."/>
            <person name="Hubbard S.S."/>
            <person name="Banfield J.F."/>
        </authorList>
    </citation>
    <scope>NUCLEOTIDE SEQUENCE [LARGE SCALE GENOMIC DNA]</scope>
</reference>
<sequence length="136" mass="15134">MLNKGMKKLVVGIFSKNGLKMRQVLVKAAAEKFGKNFPKMPFKDAHCDIVNCFGVLVSHPEITDALKAANCFFEIVGETIDIRNEVVVMRPEGLVIYETANGIPLKYKFRYAVPAHYAILTPYAMASVSRNQNPGK</sequence>
<comment type="caution">
    <text evidence="1">The sequence shown here is derived from an EMBL/GenBank/DDBJ whole genome shotgun (WGS) entry which is preliminary data.</text>
</comment>
<evidence type="ECO:0000313" key="2">
    <source>
        <dbReference type="Proteomes" id="UP000178114"/>
    </source>
</evidence>
<dbReference type="AlphaFoldDB" id="A0A1F5X0E1"/>
<evidence type="ECO:0000313" key="1">
    <source>
        <dbReference type="EMBL" id="OGF81367.1"/>
    </source>
</evidence>
<proteinExistence type="predicted"/>
<name>A0A1F5X0E1_9BACT</name>
<protein>
    <submittedName>
        <fullName evidence="1">Uncharacterized protein</fullName>
    </submittedName>
</protein>
<dbReference type="Proteomes" id="UP000178114">
    <property type="component" value="Unassembled WGS sequence"/>
</dbReference>
<dbReference type="STRING" id="1798351.A2930_00635"/>
<organism evidence="1 2">
    <name type="scientific">Candidatus Giovannonibacteria bacterium RIFCSPLOWO2_01_FULL_45_34</name>
    <dbReference type="NCBI Taxonomy" id="1798351"/>
    <lineage>
        <taxon>Bacteria</taxon>
        <taxon>Candidatus Giovannoniibacteriota</taxon>
    </lineage>
</organism>
<accession>A0A1F5X0E1</accession>